<name>A0A645BF61_9ZZZZ</name>
<dbReference type="AlphaFoldDB" id="A0A645BF61"/>
<reference evidence="1" key="1">
    <citation type="submission" date="2019-08" db="EMBL/GenBank/DDBJ databases">
        <authorList>
            <person name="Kucharzyk K."/>
            <person name="Murdoch R.W."/>
            <person name="Higgins S."/>
            <person name="Loffler F."/>
        </authorList>
    </citation>
    <scope>NUCLEOTIDE SEQUENCE</scope>
</reference>
<accession>A0A645BF61</accession>
<dbReference type="EMBL" id="VSSQ01019766">
    <property type="protein sequence ID" value="MPM64089.1"/>
    <property type="molecule type" value="Genomic_DNA"/>
</dbReference>
<evidence type="ECO:0000313" key="1">
    <source>
        <dbReference type="EMBL" id="MPM64089.1"/>
    </source>
</evidence>
<protein>
    <recommendedName>
        <fullName evidence="2">PASTA domain-containing protein</fullName>
    </recommendedName>
</protein>
<organism evidence="1">
    <name type="scientific">bioreactor metagenome</name>
    <dbReference type="NCBI Taxonomy" id="1076179"/>
    <lineage>
        <taxon>unclassified sequences</taxon>
        <taxon>metagenomes</taxon>
        <taxon>ecological metagenomes</taxon>
    </lineage>
</organism>
<comment type="caution">
    <text evidence="1">The sequence shown here is derived from an EMBL/GenBank/DDBJ whole genome shotgun (WGS) entry which is preliminary data.</text>
</comment>
<sequence>MTSVLGLPLEQAVEILSQEGIQVTCVEVRSRKGVADGTQSRVVRQTNLDANHASLLYAVFRTKPNEANA</sequence>
<evidence type="ECO:0008006" key="2">
    <source>
        <dbReference type="Google" id="ProtNLM"/>
    </source>
</evidence>
<gene>
    <name evidence="1" type="ORF">SDC9_110975</name>
</gene>
<proteinExistence type="predicted"/>